<proteinExistence type="predicted"/>
<name>A0ABS1JGY9_9BURK</name>
<dbReference type="InterPro" id="IPR010177">
    <property type="entry name" value="Paired_CXXCH_1"/>
</dbReference>
<dbReference type="InterPro" id="IPR036280">
    <property type="entry name" value="Multihaem_cyt_sf"/>
</dbReference>
<dbReference type="SUPFAM" id="SSF48695">
    <property type="entry name" value="Multiheme cytochromes"/>
    <property type="match status" value="1"/>
</dbReference>
<gene>
    <name evidence="2" type="ORF">JI746_00110</name>
</gene>
<dbReference type="EMBL" id="JAEQND010000001">
    <property type="protein sequence ID" value="MBL0423496.1"/>
    <property type="molecule type" value="Genomic_DNA"/>
</dbReference>
<organism evidence="2 3">
    <name type="scientific">Ramlibacter alkalitolerans</name>
    <dbReference type="NCBI Taxonomy" id="2039631"/>
    <lineage>
        <taxon>Bacteria</taxon>
        <taxon>Pseudomonadati</taxon>
        <taxon>Pseudomonadota</taxon>
        <taxon>Betaproteobacteria</taxon>
        <taxon>Burkholderiales</taxon>
        <taxon>Comamonadaceae</taxon>
        <taxon>Ramlibacter</taxon>
    </lineage>
</organism>
<comment type="caution">
    <text evidence="2">The sequence shown here is derived from an EMBL/GenBank/DDBJ whole genome shotgun (WGS) entry which is preliminary data.</text>
</comment>
<accession>A0ABS1JGY9</accession>
<dbReference type="Pfam" id="PF09699">
    <property type="entry name" value="Paired_CXXCH_1"/>
    <property type="match status" value="1"/>
</dbReference>
<evidence type="ECO:0000313" key="2">
    <source>
        <dbReference type="EMBL" id="MBL0423496.1"/>
    </source>
</evidence>
<protein>
    <submittedName>
        <fullName evidence="2">Cytochrome c3 family protein</fullName>
    </submittedName>
</protein>
<evidence type="ECO:0000313" key="3">
    <source>
        <dbReference type="Proteomes" id="UP000622707"/>
    </source>
</evidence>
<keyword evidence="3" id="KW-1185">Reference proteome</keyword>
<dbReference type="RefSeq" id="WP_201686750.1">
    <property type="nucleotide sequence ID" value="NZ_JAEQND010000001.1"/>
</dbReference>
<reference evidence="2 3" key="1">
    <citation type="journal article" date="2017" name="Int. J. Syst. Evol. Microbiol.">
        <title>Ramlibacter alkalitolerans sp. nov., alkali-tolerant bacterium isolated from soil of ginseng.</title>
        <authorList>
            <person name="Lee D.H."/>
            <person name="Cha C.J."/>
        </authorList>
    </citation>
    <scope>NUCLEOTIDE SEQUENCE [LARGE SCALE GENOMIC DNA]</scope>
    <source>
        <strain evidence="2 3">KACC 19305</strain>
    </source>
</reference>
<feature type="domain" description="Doubled CXXCH motif" evidence="1">
    <location>
        <begin position="245"/>
        <end position="274"/>
    </location>
</feature>
<dbReference type="Proteomes" id="UP000622707">
    <property type="component" value="Unassembled WGS sequence"/>
</dbReference>
<evidence type="ECO:0000259" key="1">
    <source>
        <dbReference type="Pfam" id="PF09699"/>
    </source>
</evidence>
<sequence>MHPPIPGQSVPCRLALLLQALFLLVLLAGPAGAQIRETKHNLTISGTGVNTFSGTEEVCVFCHTPQGLDVSAAVPLWNRLMPSPASYQTYDTLGTALVGKVAPVGSVSLACLSCHDGTSAMSAVVNVPAPSGTLTWESGTWSGANQSGGKLRAGLITNIGTDLRNDHPIGVQYGRGIFAAIPAHVTAGTNDFVRPQSAMINETRVWWIDTEIAPNGSRQKTDVILYTRSTAEGYAGQGEEEPFVECASCHDPHSAQPLFLRQSNAGSALCLACHIR</sequence>